<dbReference type="Proteomes" id="UP000887013">
    <property type="component" value="Unassembled WGS sequence"/>
</dbReference>
<accession>A0A8X6QJW7</accession>
<feature type="transmembrane region" description="Helical" evidence="1">
    <location>
        <begin position="84"/>
        <end position="104"/>
    </location>
</feature>
<keyword evidence="1" id="KW-1133">Transmembrane helix</keyword>
<gene>
    <name evidence="2" type="ORF">NPIL_341061</name>
</gene>
<dbReference type="AlphaFoldDB" id="A0A8X6QJW7"/>
<dbReference type="OrthoDB" id="10287051at2759"/>
<dbReference type="Pfam" id="PF16984">
    <property type="entry name" value="Grp7_allergen"/>
    <property type="match status" value="1"/>
</dbReference>
<proteinExistence type="predicted"/>
<dbReference type="EMBL" id="BMAW01081088">
    <property type="protein sequence ID" value="GFU22814.1"/>
    <property type="molecule type" value="Genomic_DNA"/>
</dbReference>
<keyword evidence="1" id="KW-0812">Transmembrane</keyword>
<dbReference type="InterPro" id="IPR020234">
    <property type="entry name" value="Mite_allergen_group-7"/>
</dbReference>
<evidence type="ECO:0000313" key="3">
    <source>
        <dbReference type="Proteomes" id="UP000887013"/>
    </source>
</evidence>
<comment type="caution">
    <text evidence="2">The sequence shown here is derived from an EMBL/GenBank/DDBJ whole genome shotgun (WGS) entry which is preliminary data.</text>
</comment>
<evidence type="ECO:0000313" key="2">
    <source>
        <dbReference type="EMBL" id="GFU22814.1"/>
    </source>
</evidence>
<organism evidence="2 3">
    <name type="scientific">Nephila pilipes</name>
    <name type="common">Giant wood spider</name>
    <name type="synonym">Nephila maculata</name>
    <dbReference type="NCBI Taxonomy" id="299642"/>
    <lineage>
        <taxon>Eukaryota</taxon>
        <taxon>Metazoa</taxon>
        <taxon>Ecdysozoa</taxon>
        <taxon>Arthropoda</taxon>
        <taxon>Chelicerata</taxon>
        <taxon>Arachnida</taxon>
        <taxon>Araneae</taxon>
        <taxon>Araneomorphae</taxon>
        <taxon>Entelegynae</taxon>
        <taxon>Araneoidea</taxon>
        <taxon>Nephilidae</taxon>
        <taxon>Nephila</taxon>
    </lineage>
</organism>
<keyword evidence="1" id="KW-0472">Membrane</keyword>
<reference evidence="2" key="1">
    <citation type="submission" date="2020-08" db="EMBL/GenBank/DDBJ databases">
        <title>Multicomponent nature underlies the extraordinary mechanical properties of spider dragline silk.</title>
        <authorList>
            <person name="Kono N."/>
            <person name="Nakamura H."/>
            <person name="Mori M."/>
            <person name="Yoshida Y."/>
            <person name="Ohtoshi R."/>
            <person name="Malay A.D."/>
            <person name="Moran D.A.P."/>
            <person name="Tomita M."/>
            <person name="Numata K."/>
            <person name="Arakawa K."/>
        </authorList>
    </citation>
    <scope>NUCLEOTIDE SEQUENCE</scope>
</reference>
<sequence>MSSYEHFRIVESNQYVDHLLRILMNANEKQVHLYVLQSAIQSFKRKLVFVMGEIVLFKGFVGGVKSLSRIGKSYMLEKCGHGNSVVIVANSMTDGIVLILGFGIDSKIY</sequence>
<protein>
    <submittedName>
        <fullName evidence="2">Uncharacterized protein</fullName>
    </submittedName>
</protein>
<evidence type="ECO:0000256" key="1">
    <source>
        <dbReference type="SAM" id="Phobius"/>
    </source>
</evidence>
<name>A0A8X6QJW7_NEPPI</name>
<keyword evidence="3" id="KW-1185">Reference proteome</keyword>